<organism evidence="4 5">
    <name type="scientific">Oleoguttula mirabilis</name>
    <dbReference type="NCBI Taxonomy" id="1507867"/>
    <lineage>
        <taxon>Eukaryota</taxon>
        <taxon>Fungi</taxon>
        <taxon>Dikarya</taxon>
        <taxon>Ascomycota</taxon>
        <taxon>Pezizomycotina</taxon>
        <taxon>Dothideomycetes</taxon>
        <taxon>Dothideomycetidae</taxon>
        <taxon>Mycosphaerellales</taxon>
        <taxon>Teratosphaeriaceae</taxon>
        <taxon>Oleoguttula</taxon>
    </lineage>
</organism>
<proteinExistence type="predicted"/>
<reference evidence="4 5" key="1">
    <citation type="submission" date="2021-11" db="EMBL/GenBank/DDBJ databases">
        <title>Black yeast isolated from Biological Soil Crust.</title>
        <authorList>
            <person name="Kurbessoian T."/>
        </authorList>
    </citation>
    <scope>NUCLEOTIDE SEQUENCE [LARGE SCALE GENOMIC DNA]</scope>
    <source>
        <strain evidence="4 5">CCFEE 5522</strain>
    </source>
</reference>
<comment type="caution">
    <text evidence="4">The sequence shown here is derived from an EMBL/GenBank/DDBJ whole genome shotgun (WGS) entry which is preliminary data.</text>
</comment>
<feature type="domain" description="C2H2-type" evidence="3">
    <location>
        <begin position="53"/>
        <end position="84"/>
    </location>
</feature>
<dbReference type="EMBL" id="JAVFHQ010000080">
    <property type="protein sequence ID" value="KAK4539878.1"/>
    <property type="molecule type" value="Genomic_DNA"/>
</dbReference>
<dbReference type="InterPro" id="IPR013087">
    <property type="entry name" value="Znf_C2H2_type"/>
</dbReference>
<feature type="region of interest" description="Disordered" evidence="2">
    <location>
        <begin position="118"/>
        <end position="182"/>
    </location>
</feature>
<gene>
    <name evidence="4" type="ORF">LTR36_010272</name>
</gene>
<evidence type="ECO:0000256" key="2">
    <source>
        <dbReference type="SAM" id="MobiDB-lite"/>
    </source>
</evidence>
<keyword evidence="1" id="KW-0862">Zinc</keyword>
<keyword evidence="5" id="KW-1185">Reference proteome</keyword>
<protein>
    <recommendedName>
        <fullName evidence="3">C2H2-type domain-containing protein</fullName>
    </recommendedName>
</protein>
<keyword evidence="1" id="KW-0479">Metal-binding</keyword>
<evidence type="ECO:0000313" key="4">
    <source>
        <dbReference type="EMBL" id="KAK4539878.1"/>
    </source>
</evidence>
<dbReference type="AlphaFoldDB" id="A0AAV9J583"/>
<name>A0AAV9J583_9PEZI</name>
<evidence type="ECO:0000313" key="5">
    <source>
        <dbReference type="Proteomes" id="UP001324427"/>
    </source>
</evidence>
<dbReference type="GO" id="GO:0008270">
    <property type="term" value="F:zinc ion binding"/>
    <property type="evidence" value="ECO:0007669"/>
    <property type="project" value="UniProtKB-KW"/>
</dbReference>
<evidence type="ECO:0000259" key="3">
    <source>
        <dbReference type="PROSITE" id="PS50157"/>
    </source>
</evidence>
<dbReference type="PROSITE" id="PS50157">
    <property type="entry name" value="ZINC_FINGER_C2H2_2"/>
    <property type="match status" value="1"/>
</dbReference>
<evidence type="ECO:0000256" key="1">
    <source>
        <dbReference type="PROSITE-ProRule" id="PRU00042"/>
    </source>
</evidence>
<sequence>MSKKRLGYNVALHDYSPAYRAYVALDRMPKNATNFETDNGYPVVFLGELQCRAECPETLICGNKFSQVSGLVHHLERVHGALKAHRPKSKLGASSLKELRKAAELYVGLMKYEDYPGHNAERQPEVETLQASSKATGKKRRIEVQEEEGEVEEGLSRPVKKAKKDRASKEEAWELAFRSSRS</sequence>
<accession>A0AAV9J583</accession>
<keyword evidence="1" id="KW-0863">Zinc-finger</keyword>
<dbReference type="Proteomes" id="UP001324427">
    <property type="component" value="Unassembled WGS sequence"/>
</dbReference>